<accession>A0AAN8GPT2</accession>
<evidence type="ECO:0000313" key="2">
    <source>
        <dbReference type="Proteomes" id="UP001335648"/>
    </source>
</evidence>
<evidence type="ECO:0000313" key="1">
    <source>
        <dbReference type="EMBL" id="KAK5884814.1"/>
    </source>
</evidence>
<organism evidence="1 2">
    <name type="scientific">Champsocephalus esox</name>
    <name type="common">pike icefish</name>
    <dbReference type="NCBI Taxonomy" id="159716"/>
    <lineage>
        <taxon>Eukaryota</taxon>
        <taxon>Metazoa</taxon>
        <taxon>Chordata</taxon>
        <taxon>Craniata</taxon>
        <taxon>Vertebrata</taxon>
        <taxon>Euteleostomi</taxon>
        <taxon>Actinopterygii</taxon>
        <taxon>Neopterygii</taxon>
        <taxon>Teleostei</taxon>
        <taxon>Neoteleostei</taxon>
        <taxon>Acanthomorphata</taxon>
        <taxon>Eupercaria</taxon>
        <taxon>Perciformes</taxon>
        <taxon>Notothenioidei</taxon>
        <taxon>Channichthyidae</taxon>
        <taxon>Champsocephalus</taxon>
    </lineage>
</organism>
<proteinExistence type="predicted"/>
<reference evidence="1 2" key="1">
    <citation type="journal article" date="2023" name="Mol. Biol. Evol.">
        <title>Genomics of Secondarily Temperate Adaptation in the Only Non-Antarctic Icefish.</title>
        <authorList>
            <person name="Rivera-Colon A.G."/>
            <person name="Rayamajhi N."/>
            <person name="Minhas B.F."/>
            <person name="Madrigal G."/>
            <person name="Bilyk K.T."/>
            <person name="Yoon V."/>
            <person name="Hune M."/>
            <person name="Gregory S."/>
            <person name="Cheng C.H.C."/>
            <person name="Catchen J.M."/>
        </authorList>
    </citation>
    <scope>NUCLEOTIDE SEQUENCE [LARGE SCALE GENOMIC DNA]</scope>
    <source>
        <strain evidence="1">JC2023a</strain>
    </source>
</reference>
<dbReference type="Proteomes" id="UP001335648">
    <property type="component" value="Unassembled WGS sequence"/>
</dbReference>
<dbReference type="AlphaFoldDB" id="A0AAN8GPT2"/>
<protein>
    <submittedName>
        <fullName evidence="1">Uncharacterized protein</fullName>
    </submittedName>
</protein>
<gene>
    <name evidence="1" type="ORF">CesoFtcFv8_018597</name>
</gene>
<comment type="caution">
    <text evidence="1">The sequence shown here is derived from an EMBL/GenBank/DDBJ whole genome shotgun (WGS) entry which is preliminary data.</text>
</comment>
<keyword evidence="2" id="KW-1185">Reference proteome</keyword>
<name>A0AAN8GPT2_9TELE</name>
<sequence length="88" mass="9572">MVQDLLRKTNGLPATDSACGSGGLVSPLSNEQHECSLESGWLISRCTPNRRLKCWLCHMSLLFTGLEEICPAFSHSPETSSVILPLIS</sequence>
<dbReference type="EMBL" id="JAULUE010002060">
    <property type="protein sequence ID" value="KAK5884814.1"/>
    <property type="molecule type" value="Genomic_DNA"/>
</dbReference>